<dbReference type="PRINTS" id="PR00109">
    <property type="entry name" value="TYRKINASE"/>
</dbReference>
<dbReference type="InterPro" id="IPR011009">
    <property type="entry name" value="Kinase-like_dom_sf"/>
</dbReference>
<dbReference type="Proteomes" id="UP000507470">
    <property type="component" value="Unassembled WGS sequence"/>
</dbReference>
<evidence type="ECO:0000259" key="7">
    <source>
        <dbReference type="PROSITE" id="PS50853"/>
    </source>
</evidence>
<keyword evidence="8" id="KW-0418">Kinase</keyword>
<feature type="domain" description="EGF-like" evidence="6">
    <location>
        <begin position="66"/>
        <end position="98"/>
    </location>
</feature>
<dbReference type="PROSITE" id="PS01186">
    <property type="entry name" value="EGF_2"/>
    <property type="match status" value="1"/>
</dbReference>
<dbReference type="CDD" id="cd00054">
    <property type="entry name" value="EGF_CA"/>
    <property type="match status" value="1"/>
</dbReference>
<feature type="domain" description="Fibronectin type-III" evidence="7">
    <location>
        <begin position="790"/>
        <end position="876"/>
    </location>
</feature>
<dbReference type="SUPFAM" id="SSF49265">
    <property type="entry name" value="Fibronectin type III"/>
    <property type="match status" value="1"/>
</dbReference>
<dbReference type="GO" id="GO:0004714">
    <property type="term" value="F:transmembrane receptor protein tyrosine kinase activity"/>
    <property type="evidence" value="ECO:0007669"/>
    <property type="project" value="TreeGrafter"/>
</dbReference>
<dbReference type="Gene3D" id="1.10.510.10">
    <property type="entry name" value="Transferase(Phosphotransferase) domain 1"/>
    <property type="match status" value="1"/>
</dbReference>
<dbReference type="OrthoDB" id="6110226at2759"/>
<dbReference type="PROSITE" id="PS50026">
    <property type="entry name" value="EGF_3"/>
    <property type="match status" value="1"/>
</dbReference>
<feature type="domain" description="Protein kinase" evidence="5">
    <location>
        <begin position="986"/>
        <end position="1251"/>
    </location>
</feature>
<dbReference type="PANTHER" id="PTHR24416">
    <property type="entry name" value="TYROSINE-PROTEIN KINASE RECEPTOR"/>
    <property type="match status" value="1"/>
</dbReference>
<dbReference type="CDD" id="cd00063">
    <property type="entry name" value="FN3"/>
    <property type="match status" value="1"/>
</dbReference>
<dbReference type="InterPro" id="IPR001245">
    <property type="entry name" value="Ser-Thr/Tyr_kinase_cat_dom"/>
</dbReference>
<dbReference type="PROSITE" id="PS50853">
    <property type="entry name" value="FN3"/>
    <property type="match status" value="1"/>
</dbReference>
<keyword evidence="9" id="KW-1185">Reference proteome</keyword>
<sequence length="1263" mass="143424">MCTIVSISAWEGHICTRKKLQYRTSYYCSCKRLWWCCGRSARNTPYYTSEQICCPGWEHNGDQNCNIPICIPPCQNGGACVNPNECDCAAGFEGDFCDGTASCSHLDPCYPGRCLGSSTANMTDTSMTTVPTVITTTDSSMNGTNRTEPDNCICSDGFGGETCLLFSANFTPVIEQSNATFTRRKATTQQLISEYKIDATDKTGIDITWTNNPQFNILQCNVIATFDADELFGYMPNIPDYIGNTSYGIVNAHFEIKHTKINQDGSIYVADRSNLTCIEPTNDNPVEDLKCFKETRNDISLSSGDVYSLKFIVISGGYRVLINTDHGNVTDTEYFIGPMSQNVIEFRFDYDVPIHCSKNKTTGDSACNVDSAMTLNKDITQDTITGSWSGWIDTLSGVLRYVFEVWKLEFSIDENGLLEPKIKSEYNPEPLYITEIMADNISVPMYEPNGPGVYSVILEINDRANNSEYVRRIAIYDKTSQIDTSSTNHLFVSSALSATDHIWQVSYSKDNITQIKVNWTGHFFNEIHEKGKFLAKVLKYEARLSDPENPHRHEYKRILPEFDDNEGARTKSAIPNVHAIVKFEIVHEKITRQKSEPSESNWRIVNPLQEHDTIGIAPHTIDDGYAVQVWVKAFDIMNHTKIDTTVVRFDQSPPDLYEPDITFNIHMLTSRVTIKSKDDHSGLKSLSMKFVLNSTGEVKTPIEDILVPLQTQDECPENVNPDCYCIQDDCFNQKFEINLDNCKLTVPVDTIEFETYSLHITAVNRAMVTTSIVKEMGIVTQFTGIQQYSSPFNISIVKTTDRTITIQWKLLPTCYDRVRNVVVVKSDNKTKEFKVDKDATEFTIPDLQASSSYDIQMYSDYGNESSYIQSLATPLASAAFTADKPFEFPQYGFYAIGGGFVFILVVVVLVLVALGRMGKLNKVKRRMTKRMSQIRNTWYDLRRMDHTPPKTRNNRAISTVFDRDVHFHGDVQFEGEQHWYIRRNKLSLEEEIARGKFAIIFRAKLYTNKNLEETVVAKTVHEDCTDIQRTEMKAKINFYATKVGHHVNVLEFKGSCEDDARGDIMVLEYCDNGTLKQYLDTVRECFTAEISDKLARLAYGICLGMDYLASKEIVHRKLAARNILLNKLFEPKIAGFGPSHEEIGQNVNNIHENIPVKWVAPECITSSDKATELSDAWSYGVVLWEIFSLGETPYPSMMSSEVFQYLKAGNRMNRPEYCEVIFYNIMKKCWKYDPNQRSGFSRIKEQLRPLFHEGEGDDIYMTS</sequence>
<dbReference type="PROSITE" id="PS00022">
    <property type="entry name" value="EGF_1"/>
    <property type="match status" value="1"/>
</dbReference>
<keyword evidence="8" id="KW-0675">Receptor</keyword>
<evidence type="ECO:0000313" key="9">
    <source>
        <dbReference type="Proteomes" id="UP000507470"/>
    </source>
</evidence>
<dbReference type="InterPro" id="IPR003961">
    <property type="entry name" value="FN3_dom"/>
</dbReference>
<dbReference type="InterPro" id="IPR036116">
    <property type="entry name" value="FN3_sf"/>
</dbReference>
<comment type="caution">
    <text evidence="3">Lacks conserved residue(s) required for the propagation of feature annotation.</text>
</comment>
<proteinExistence type="predicted"/>
<keyword evidence="3" id="KW-1015">Disulfide bond</keyword>
<keyword evidence="4" id="KW-0472">Membrane</keyword>
<dbReference type="Pfam" id="PF07714">
    <property type="entry name" value="PK_Tyr_Ser-Thr"/>
    <property type="match status" value="1"/>
</dbReference>
<dbReference type="PROSITE" id="PS50011">
    <property type="entry name" value="PROTEIN_KINASE_DOM"/>
    <property type="match status" value="1"/>
</dbReference>
<dbReference type="AlphaFoldDB" id="A0A6J8D2T8"/>
<evidence type="ECO:0000256" key="1">
    <source>
        <dbReference type="ARBA" id="ARBA00004167"/>
    </source>
</evidence>
<feature type="transmembrane region" description="Helical" evidence="4">
    <location>
        <begin position="891"/>
        <end position="915"/>
    </location>
</feature>
<keyword evidence="2" id="KW-0325">Glycoprotein</keyword>
<dbReference type="Gene3D" id="2.60.40.10">
    <property type="entry name" value="Immunoglobulins"/>
    <property type="match status" value="1"/>
</dbReference>
<dbReference type="GO" id="GO:0043235">
    <property type="term" value="C:receptor complex"/>
    <property type="evidence" value="ECO:0007669"/>
    <property type="project" value="TreeGrafter"/>
</dbReference>
<dbReference type="EMBL" id="CACVKT020006485">
    <property type="protein sequence ID" value="CAC5401967.1"/>
    <property type="molecule type" value="Genomic_DNA"/>
</dbReference>
<gene>
    <name evidence="8" type="ORF">MCOR_35979</name>
</gene>
<accession>A0A6J8D2T8</accession>
<keyword evidence="4" id="KW-1133">Transmembrane helix</keyword>
<feature type="disulfide bond" evidence="3">
    <location>
        <begin position="70"/>
        <end position="80"/>
    </location>
</feature>
<dbReference type="Gene3D" id="2.10.25.10">
    <property type="entry name" value="Laminin"/>
    <property type="match status" value="1"/>
</dbReference>
<keyword evidence="4" id="KW-0812">Transmembrane</keyword>
<evidence type="ECO:0000256" key="3">
    <source>
        <dbReference type="PROSITE-ProRule" id="PRU00076"/>
    </source>
</evidence>
<dbReference type="GO" id="GO:0007169">
    <property type="term" value="P:cell surface receptor protein tyrosine kinase signaling pathway"/>
    <property type="evidence" value="ECO:0007669"/>
    <property type="project" value="TreeGrafter"/>
</dbReference>
<dbReference type="InterPro" id="IPR000719">
    <property type="entry name" value="Prot_kinase_dom"/>
</dbReference>
<evidence type="ECO:0000256" key="2">
    <source>
        <dbReference type="ARBA" id="ARBA00023180"/>
    </source>
</evidence>
<dbReference type="FunFam" id="1.10.510.10:FF:001927">
    <property type="entry name" value="Receptor protein-tyrosine kinase"/>
    <property type="match status" value="1"/>
</dbReference>
<dbReference type="GO" id="GO:0005524">
    <property type="term" value="F:ATP binding"/>
    <property type="evidence" value="ECO:0007669"/>
    <property type="project" value="InterPro"/>
</dbReference>
<reference evidence="8 9" key="1">
    <citation type="submission" date="2020-06" db="EMBL/GenBank/DDBJ databases">
        <authorList>
            <person name="Li R."/>
            <person name="Bekaert M."/>
        </authorList>
    </citation>
    <scope>NUCLEOTIDE SEQUENCE [LARGE SCALE GENOMIC DNA]</scope>
    <source>
        <strain evidence="9">wild</strain>
    </source>
</reference>
<comment type="subcellular location">
    <subcellularLocation>
        <location evidence="1">Membrane</location>
        <topology evidence="1">Single-pass membrane protein</topology>
    </subcellularLocation>
</comment>
<evidence type="ECO:0000259" key="5">
    <source>
        <dbReference type="PROSITE" id="PS50011"/>
    </source>
</evidence>
<dbReference type="InterPro" id="IPR013783">
    <property type="entry name" value="Ig-like_fold"/>
</dbReference>
<dbReference type="SUPFAM" id="SSF56112">
    <property type="entry name" value="Protein kinase-like (PK-like)"/>
    <property type="match status" value="1"/>
</dbReference>
<evidence type="ECO:0000313" key="8">
    <source>
        <dbReference type="EMBL" id="CAC5401967.1"/>
    </source>
</evidence>
<evidence type="ECO:0000259" key="6">
    <source>
        <dbReference type="PROSITE" id="PS50026"/>
    </source>
</evidence>
<dbReference type="InterPro" id="IPR000742">
    <property type="entry name" value="EGF"/>
</dbReference>
<protein>
    <submittedName>
        <fullName evidence="8">Tyrosine-protein kinase receptor Tie-1,Platelet-derived growth factor receptor alpha</fullName>
    </submittedName>
</protein>
<organism evidence="8 9">
    <name type="scientific">Mytilus coruscus</name>
    <name type="common">Sea mussel</name>
    <dbReference type="NCBI Taxonomy" id="42192"/>
    <lineage>
        <taxon>Eukaryota</taxon>
        <taxon>Metazoa</taxon>
        <taxon>Spiralia</taxon>
        <taxon>Lophotrochozoa</taxon>
        <taxon>Mollusca</taxon>
        <taxon>Bivalvia</taxon>
        <taxon>Autobranchia</taxon>
        <taxon>Pteriomorphia</taxon>
        <taxon>Mytilida</taxon>
        <taxon>Mytiloidea</taxon>
        <taxon>Mytilidae</taxon>
        <taxon>Mytilinae</taxon>
        <taxon>Mytilus</taxon>
    </lineage>
</organism>
<dbReference type="GO" id="GO:0005886">
    <property type="term" value="C:plasma membrane"/>
    <property type="evidence" value="ECO:0007669"/>
    <property type="project" value="TreeGrafter"/>
</dbReference>
<dbReference type="SMART" id="SM00181">
    <property type="entry name" value="EGF"/>
    <property type="match status" value="2"/>
</dbReference>
<dbReference type="InterPro" id="IPR050122">
    <property type="entry name" value="RTK"/>
</dbReference>
<keyword evidence="3" id="KW-0245">EGF-like domain</keyword>
<dbReference type="PANTHER" id="PTHR24416:SF611">
    <property type="entry name" value="TYROSINE-PROTEIN KINASE TRANSMEMBRANE RECEPTOR ROR"/>
    <property type="match status" value="1"/>
</dbReference>
<evidence type="ECO:0000256" key="4">
    <source>
        <dbReference type="SAM" id="Phobius"/>
    </source>
</evidence>
<keyword evidence="8" id="KW-0808">Transferase</keyword>
<dbReference type="CDD" id="cd00192">
    <property type="entry name" value="PTKc"/>
    <property type="match status" value="1"/>
</dbReference>
<feature type="disulfide bond" evidence="3">
    <location>
        <begin position="88"/>
        <end position="97"/>
    </location>
</feature>
<name>A0A6J8D2T8_MYTCO</name>